<feature type="transmembrane region" description="Helical" evidence="1">
    <location>
        <begin position="110"/>
        <end position="135"/>
    </location>
</feature>
<keyword evidence="3" id="KW-1185">Reference proteome</keyword>
<feature type="transmembrane region" description="Helical" evidence="1">
    <location>
        <begin position="147"/>
        <end position="165"/>
    </location>
</feature>
<dbReference type="STRING" id="490188.SAMN04488068_0018"/>
<reference evidence="2 3" key="1">
    <citation type="submission" date="2016-11" db="EMBL/GenBank/DDBJ databases">
        <authorList>
            <person name="Jaros S."/>
            <person name="Januszkiewicz K."/>
            <person name="Wedrychowicz H."/>
        </authorList>
    </citation>
    <scope>NUCLEOTIDE SEQUENCE [LARGE SCALE GENOMIC DNA]</scope>
    <source>
        <strain evidence="2 3">CGMCC 1.7049</strain>
    </source>
</reference>
<sequence length="218" mass="24243">MNRMPSPGFRGSVLLLMLYAAVLSALPWRLPKAQLLALFAENGPVENLSVIAWLLLALLCLLHVLRWPRLMLPAMLTALLGAAREQDLQNAITGVNLFRLKWYLTADAPLGLKLVAGVTLMLIVALLLHMLLLAAQAYRQRDTRRQQWAWTLLLALAVAAASLGLDKTQALVHDATGHWLHERASLWVKALEEGLELALPLVFASALLQARRMRRSAW</sequence>
<dbReference type="RefSeq" id="WP_175550235.1">
    <property type="nucleotide sequence ID" value="NZ_FQWZ01000010.1"/>
</dbReference>
<evidence type="ECO:0000313" key="2">
    <source>
        <dbReference type="EMBL" id="SHH34842.1"/>
    </source>
</evidence>
<dbReference type="EMBL" id="FQWZ01000010">
    <property type="protein sequence ID" value="SHH34842.1"/>
    <property type="molecule type" value="Genomic_DNA"/>
</dbReference>
<proteinExistence type="predicted"/>
<keyword evidence="1" id="KW-0812">Transmembrane</keyword>
<organism evidence="2 3">
    <name type="scientific">Hydrocarboniphaga daqingensis</name>
    <dbReference type="NCBI Taxonomy" id="490188"/>
    <lineage>
        <taxon>Bacteria</taxon>
        <taxon>Pseudomonadati</taxon>
        <taxon>Pseudomonadota</taxon>
        <taxon>Gammaproteobacteria</taxon>
        <taxon>Nevskiales</taxon>
        <taxon>Nevskiaceae</taxon>
        <taxon>Hydrocarboniphaga</taxon>
    </lineage>
</organism>
<dbReference type="Proteomes" id="UP000199758">
    <property type="component" value="Unassembled WGS sequence"/>
</dbReference>
<dbReference type="AlphaFoldDB" id="A0A1M5S875"/>
<keyword evidence="1" id="KW-1133">Transmembrane helix</keyword>
<gene>
    <name evidence="2" type="ORF">SAMN04488068_0018</name>
</gene>
<name>A0A1M5S875_9GAMM</name>
<evidence type="ECO:0000313" key="3">
    <source>
        <dbReference type="Proteomes" id="UP000199758"/>
    </source>
</evidence>
<feature type="transmembrane region" description="Helical" evidence="1">
    <location>
        <begin position="50"/>
        <end position="67"/>
    </location>
</feature>
<accession>A0A1M5S875</accession>
<keyword evidence="1" id="KW-0472">Membrane</keyword>
<evidence type="ECO:0000256" key="1">
    <source>
        <dbReference type="SAM" id="Phobius"/>
    </source>
</evidence>
<feature type="transmembrane region" description="Helical" evidence="1">
    <location>
        <begin position="12"/>
        <end position="30"/>
    </location>
</feature>
<protein>
    <submittedName>
        <fullName evidence="2">Uncharacterized protein</fullName>
    </submittedName>
</protein>